<organism evidence="1 2">
    <name type="scientific">Methylobacterium aerolatum</name>
    <dbReference type="NCBI Taxonomy" id="418708"/>
    <lineage>
        <taxon>Bacteria</taxon>
        <taxon>Pseudomonadati</taxon>
        <taxon>Pseudomonadota</taxon>
        <taxon>Alphaproteobacteria</taxon>
        <taxon>Hyphomicrobiales</taxon>
        <taxon>Methylobacteriaceae</taxon>
        <taxon>Methylobacterium</taxon>
    </lineage>
</organism>
<dbReference type="RefSeq" id="WP_238206328.1">
    <property type="nucleotide sequence ID" value="NZ_BPQE01000026.1"/>
</dbReference>
<accession>A0ABU0I5D7</accession>
<evidence type="ECO:0000313" key="2">
    <source>
        <dbReference type="Proteomes" id="UP001231124"/>
    </source>
</evidence>
<evidence type="ECO:0000313" key="1">
    <source>
        <dbReference type="EMBL" id="MDQ0449837.1"/>
    </source>
</evidence>
<proteinExistence type="predicted"/>
<dbReference type="Proteomes" id="UP001231124">
    <property type="component" value="Unassembled WGS sequence"/>
</dbReference>
<comment type="caution">
    <text evidence="1">The sequence shown here is derived from an EMBL/GenBank/DDBJ whole genome shotgun (WGS) entry which is preliminary data.</text>
</comment>
<keyword evidence="2" id="KW-1185">Reference proteome</keyword>
<reference evidence="1 2" key="1">
    <citation type="submission" date="2023-07" db="EMBL/GenBank/DDBJ databases">
        <title>Genomic Encyclopedia of Type Strains, Phase IV (KMG-IV): sequencing the most valuable type-strain genomes for metagenomic binning, comparative biology and taxonomic classification.</title>
        <authorList>
            <person name="Goeker M."/>
        </authorList>
    </citation>
    <scope>NUCLEOTIDE SEQUENCE [LARGE SCALE GENOMIC DNA]</scope>
    <source>
        <strain evidence="1 2">DSM 19013</strain>
    </source>
</reference>
<protein>
    <submittedName>
        <fullName evidence="1">Uncharacterized protein</fullName>
    </submittedName>
</protein>
<name>A0ABU0I5D7_9HYPH</name>
<gene>
    <name evidence="1" type="ORF">QO012_004360</name>
</gene>
<dbReference type="EMBL" id="JAUSVP010000018">
    <property type="protein sequence ID" value="MDQ0449837.1"/>
    <property type="molecule type" value="Genomic_DNA"/>
</dbReference>
<sequence length="100" mass="10683">MESATAHDDGLRRVLIIELRVVRFVLHVAAGRIVLFDVAVAVEQVEQGDVGLDPLSDPAAQVADALPVGIGRAVEIIPSGNVLISAPHRSDGLRDRSNLW</sequence>